<reference evidence="3" key="1">
    <citation type="journal article" date="2012" name="BMC Microbiol.">
        <title>Distribution and diversity of mycoplasma plasmids: lessons from cryptic genetic elements.</title>
        <authorList>
            <person name="Breton M."/>
            <person name="Tardy F."/>
            <person name="Dordet-Frisoni E."/>
            <person name="Sagne E."/>
            <person name="Mick V."/>
            <person name="Renaudin J."/>
            <person name="Sirand-Pugnet P."/>
            <person name="Citti C."/>
            <person name="Blanchard A."/>
        </authorList>
    </citation>
    <scope>NUCLEOTIDE SEQUENCE</scope>
    <source>
        <strain evidence="3">VIS</strain>
        <plasmid evidence="3">pMG2C-1</plasmid>
    </source>
</reference>
<dbReference type="GO" id="GO:0006260">
    <property type="term" value="P:DNA replication"/>
    <property type="evidence" value="ECO:0007669"/>
    <property type="project" value="InterPro"/>
</dbReference>
<geneLocation type="plasmid" evidence="3">
    <name>pMG2C-1</name>
</geneLocation>
<name>K9S0Z1_9MOLU</name>
<keyword evidence="3" id="KW-0614">Plasmid</keyword>
<sequence length="223" mass="26392">MLLVIKFEQKLSILLILSKSKNMKKRHWAMIIYPESLPENWKQILQETGCEIAYILHDKDINDNGEPKKPHYHVIMSYTNGTTTFSNVRKITEALNAPEPQGIESVGGYYRYLTHKDNPEKYQYDEKDIVHLNGFSVWNYIELKNGETLRIKREITKFIDESGILLYDDLINYYIGTEQDLHFKVASENVLYFSTILKSKGLKARWNDECYFYHKHDKEKDEQ</sequence>
<dbReference type="InterPro" id="IPR053923">
    <property type="entry name" value="RepB_C"/>
</dbReference>
<feature type="domain" description="Replication protein RepB C-terminal" evidence="2">
    <location>
        <begin position="153"/>
        <end position="199"/>
    </location>
</feature>
<dbReference type="EMBL" id="JX294733">
    <property type="protein sequence ID" value="AFY63026.1"/>
    <property type="molecule type" value="Genomic_DNA"/>
</dbReference>
<evidence type="ECO:0000259" key="2">
    <source>
        <dbReference type="Pfam" id="PF21861"/>
    </source>
</evidence>
<proteinExistence type="predicted"/>
<accession>K9S0Z1</accession>
<organism evidence="3">
    <name type="scientific">Mycoplasma cottewii</name>
    <dbReference type="NCBI Taxonomy" id="51364"/>
    <lineage>
        <taxon>Bacteria</taxon>
        <taxon>Bacillati</taxon>
        <taxon>Mycoplasmatota</taxon>
        <taxon>Mollicutes</taxon>
        <taxon>Mycoplasmataceae</taxon>
        <taxon>Mycoplasma</taxon>
    </lineage>
</organism>
<dbReference type="GO" id="GO:0005727">
    <property type="term" value="C:extrachromosomal circular DNA"/>
    <property type="evidence" value="ECO:0007669"/>
    <property type="project" value="InterPro"/>
</dbReference>
<dbReference type="Pfam" id="PF01719">
    <property type="entry name" value="Rep_OBD"/>
    <property type="match status" value="1"/>
</dbReference>
<dbReference type="InterPro" id="IPR002631">
    <property type="entry name" value="Plasmid_rep_OBD"/>
</dbReference>
<protein>
    <submittedName>
        <fullName evidence="3">Plasmid replication initiation protein</fullName>
    </submittedName>
</protein>
<feature type="domain" description="Plasmid replication protein origin binding" evidence="1">
    <location>
        <begin position="21"/>
        <end position="136"/>
    </location>
</feature>
<evidence type="ECO:0000259" key="1">
    <source>
        <dbReference type="Pfam" id="PF01719"/>
    </source>
</evidence>
<dbReference type="Gene3D" id="3.40.1310.30">
    <property type="match status" value="1"/>
</dbReference>
<evidence type="ECO:0000313" key="3">
    <source>
        <dbReference type="EMBL" id="AFY63026.1"/>
    </source>
</evidence>
<dbReference type="GO" id="GO:0003677">
    <property type="term" value="F:DNA binding"/>
    <property type="evidence" value="ECO:0007669"/>
    <property type="project" value="InterPro"/>
</dbReference>
<dbReference type="AlphaFoldDB" id="K9S0Z1"/>
<gene>
    <name evidence="3" type="primary">repB</name>
    <name evidence="3" type="ORF">pMG2C-1_2</name>
</gene>
<dbReference type="Pfam" id="PF21861">
    <property type="entry name" value="RepB_C"/>
    <property type="match status" value="1"/>
</dbReference>
<dbReference type="RefSeq" id="WP_015237548.1">
    <property type="nucleotide sequence ID" value="NC_019795.1"/>
</dbReference>
<dbReference type="GO" id="GO:0003916">
    <property type="term" value="F:DNA topoisomerase activity"/>
    <property type="evidence" value="ECO:0007669"/>
    <property type="project" value="InterPro"/>
</dbReference>